<dbReference type="PROSITE" id="PS50106">
    <property type="entry name" value="PDZ"/>
    <property type="match status" value="1"/>
</dbReference>
<dbReference type="GO" id="GO:0006508">
    <property type="term" value="P:proteolysis"/>
    <property type="evidence" value="ECO:0007669"/>
    <property type="project" value="UniProtKB-KW"/>
</dbReference>
<dbReference type="InterPro" id="IPR004447">
    <property type="entry name" value="Peptidase_S41A"/>
</dbReference>
<dbReference type="GO" id="GO:0030288">
    <property type="term" value="C:outer membrane-bounded periplasmic space"/>
    <property type="evidence" value="ECO:0007669"/>
    <property type="project" value="TreeGrafter"/>
</dbReference>
<name>A0A8J7I5C1_9NOST</name>
<dbReference type="InterPro" id="IPR028204">
    <property type="entry name" value="Tricorn_C1"/>
</dbReference>
<dbReference type="PANTHER" id="PTHR32060:SF30">
    <property type="entry name" value="CARBOXY-TERMINAL PROCESSING PROTEASE CTPA"/>
    <property type="match status" value="1"/>
</dbReference>
<dbReference type="SMART" id="SM00245">
    <property type="entry name" value="TSPc"/>
    <property type="match status" value="1"/>
</dbReference>
<evidence type="ECO:0000313" key="8">
    <source>
        <dbReference type="Proteomes" id="UP000662314"/>
    </source>
</evidence>
<dbReference type="CDD" id="cd06782">
    <property type="entry name" value="cpPDZ_CPP-like"/>
    <property type="match status" value="1"/>
</dbReference>
<protein>
    <submittedName>
        <fullName evidence="7">S41 family peptidase</fullName>
    </submittedName>
</protein>
<dbReference type="Gene3D" id="3.90.226.10">
    <property type="entry name" value="2-enoyl-CoA Hydratase, Chain A, domain 1"/>
    <property type="match status" value="1"/>
</dbReference>
<dbReference type="SUPFAM" id="SSF52096">
    <property type="entry name" value="ClpP/crotonase"/>
    <property type="match status" value="1"/>
</dbReference>
<evidence type="ECO:0000256" key="1">
    <source>
        <dbReference type="ARBA" id="ARBA00009179"/>
    </source>
</evidence>
<keyword evidence="3 5" id="KW-0378">Hydrolase</keyword>
<dbReference type="Pfam" id="PF03572">
    <property type="entry name" value="Peptidase_S41"/>
    <property type="match status" value="1"/>
</dbReference>
<dbReference type="EMBL" id="JAECZA010000227">
    <property type="protein sequence ID" value="MBH8576210.1"/>
    <property type="molecule type" value="Genomic_DNA"/>
</dbReference>
<dbReference type="RefSeq" id="WP_214434949.1">
    <property type="nucleotide sequence ID" value="NZ_CAWPUQ010000154.1"/>
</dbReference>
<dbReference type="FunFam" id="2.30.42.10:FF:000063">
    <property type="entry name" value="Peptidase, S41 family"/>
    <property type="match status" value="1"/>
</dbReference>
<dbReference type="Pfam" id="PF17820">
    <property type="entry name" value="PDZ_6"/>
    <property type="match status" value="1"/>
</dbReference>
<dbReference type="NCBIfam" id="TIGR00225">
    <property type="entry name" value="prc"/>
    <property type="match status" value="1"/>
</dbReference>
<evidence type="ECO:0000259" key="6">
    <source>
        <dbReference type="PROSITE" id="PS50106"/>
    </source>
</evidence>
<evidence type="ECO:0000256" key="2">
    <source>
        <dbReference type="ARBA" id="ARBA00022670"/>
    </source>
</evidence>
<dbReference type="PANTHER" id="PTHR32060">
    <property type="entry name" value="TAIL-SPECIFIC PROTEASE"/>
    <property type="match status" value="1"/>
</dbReference>
<dbReference type="Gene3D" id="2.30.42.10">
    <property type="match status" value="1"/>
</dbReference>
<evidence type="ECO:0000256" key="4">
    <source>
        <dbReference type="ARBA" id="ARBA00022825"/>
    </source>
</evidence>
<dbReference type="SUPFAM" id="SSF50156">
    <property type="entry name" value="PDZ domain-like"/>
    <property type="match status" value="1"/>
</dbReference>
<dbReference type="InterPro" id="IPR041489">
    <property type="entry name" value="PDZ_6"/>
</dbReference>
<keyword evidence="4 5" id="KW-0720">Serine protease</keyword>
<dbReference type="AlphaFoldDB" id="A0A8J7I5C1"/>
<dbReference type="CDD" id="cd07560">
    <property type="entry name" value="Peptidase_S41_CPP"/>
    <property type="match status" value="1"/>
</dbReference>
<evidence type="ECO:0000256" key="3">
    <source>
        <dbReference type="ARBA" id="ARBA00022801"/>
    </source>
</evidence>
<comment type="similarity">
    <text evidence="1 5">Belongs to the peptidase S41A family.</text>
</comment>
<dbReference type="Gene3D" id="3.30.750.44">
    <property type="match status" value="1"/>
</dbReference>
<organism evidence="7 8">
    <name type="scientific">Dendronalium phyllosphericum CENA369</name>
    <dbReference type="NCBI Taxonomy" id="1725256"/>
    <lineage>
        <taxon>Bacteria</taxon>
        <taxon>Bacillati</taxon>
        <taxon>Cyanobacteriota</taxon>
        <taxon>Cyanophyceae</taxon>
        <taxon>Nostocales</taxon>
        <taxon>Nostocaceae</taxon>
        <taxon>Dendronalium</taxon>
        <taxon>Dendronalium phyllosphericum</taxon>
    </lineage>
</organism>
<reference evidence="7 8" key="1">
    <citation type="journal article" date="2021" name="Int. J. Syst. Evol. Microbiol.">
        <title>Amazonocrinis nigriterrae gen. nov., sp. nov., Atlanticothrix silvestris gen. nov., sp. nov. and Dendronalium phyllosphericum gen. nov., sp. nov., nostocacean cyanobacteria from Brazilian environments.</title>
        <authorList>
            <person name="Alvarenga D.O."/>
            <person name="Andreote A.P.D."/>
            <person name="Branco L.H.Z."/>
            <person name="Delbaje E."/>
            <person name="Cruz R.B."/>
            <person name="Varani A.M."/>
            <person name="Fiore M.F."/>
        </authorList>
    </citation>
    <scope>NUCLEOTIDE SEQUENCE [LARGE SCALE GENOMIC DNA]</scope>
    <source>
        <strain evidence="7 8">CENA369</strain>
    </source>
</reference>
<dbReference type="GO" id="GO:0007165">
    <property type="term" value="P:signal transduction"/>
    <property type="evidence" value="ECO:0007669"/>
    <property type="project" value="TreeGrafter"/>
</dbReference>
<dbReference type="Pfam" id="PF14684">
    <property type="entry name" value="Tricorn_C1"/>
    <property type="match status" value="1"/>
</dbReference>
<gene>
    <name evidence="7" type="ORF">I8752_25105</name>
</gene>
<evidence type="ECO:0000313" key="7">
    <source>
        <dbReference type="EMBL" id="MBH8576210.1"/>
    </source>
</evidence>
<dbReference type="GO" id="GO:0008236">
    <property type="term" value="F:serine-type peptidase activity"/>
    <property type="evidence" value="ECO:0007669"/>
    <property type="project" value="UniProtKB-KW"/>
</dbReference>
<dbReference type="GO" id="GO:0004175">
    <property type="term" value="F:endopeptidase activity"/>
    <property type="evidence" value="ECO:0007669"/>
    <property type="project" value="TreeGrafter"/>
</dbReference>
<dbReference type="InterPro" id="IPR036034">
    <property type="entry name" value="PDZ_sf"/>
</dbReference>
<feature type="domain" description="PDZ" evidence="6">
    <location>
        <begin position="104"/>
        <end position="176"/>
    </location>
</feature>
<evidence type="ECO:0000256" key="5">
    <source>
        <dbReference type="RuleBase" id="RU004404"/>
    </source>
</evidence>
<dbReference type="SMART" id="SM00228">
    <property type="entry name" value="PDZ"/>
    <property type="match status" value="1"/>
</dbReference>
<dbReference type="Proteomes" id="UP000662314">
    <property type="component" value="Unassembled WGS sequence"/>
</dbReference>
<keyword evidence="2 5" id="KW-0645">Protease</keyword>
<comment type="caution">
    <text evidence="7">The sequence shown here is derived from an EMBL/GenBank/DDBJ whole genome shotgun (WGS) entry which is preliminary data.</text>
</comment>
<proteinExistence type="inferred from homology"/>
<dbReference type="InterPro" id="IPR001478">
    <property type="entry name" value="PDZ"/>
</dbReference>
<accession>A0A8J7I5C1</accession>
<keyword evidence="8" id="KW-1185">Reference proteome</keyword>
<sequence length="426" mass="46377">MLKQKLLTTIEIVVTAAILTGTSLYASKSLGQSQNNPEKLVDEVWQILDRNYVDGSFNNQDWKAVRQQYLSRSYSSQQQAYTAIKEMVAKLGDRYTEFFDPQEFKELDNDLAGKLSGVGLELAENEKTKALTVVAPIEGTPAFKAGILPEDVIVKIDGQLTQGMNINDAVKRIQGSVGTKVTLTIQRGNQSQNYNLTRANIALYPVAYHTQTTVTGKIGYIRLPEFTDTSPTQMRRAIQALEKQQVQGYVLDLRSDPGGLLNASLQIASMWLKQGAIVSLVNRDKVKESYNATGHPLTDKPLVILVDGGSASASEILAGALQDDNRATLVGTKTFGKGLVQSVEPLEDGSALKLTIAKYYTPKGRDINHIGIAPDITVQLTEAQQKALVQNRTLGTLADPQYASAVADLSKLIQVGINHVNSQSGK</sequence>
<dbReference type="InterPro" id="IPR005151">
    <property type="entry name" value="Tail-specific_protease"/>
</dbReference>
<dbReference type="InterPro" id="IPR029045">
    <property type="entry name" value="ClpP/crotonase-like_dom_sf"/>
</dbReference>